<dbReference type="EMBL" id="LOMO01000001">
    <property type="protein sequence ID" value="KXY50954.1"/>
    <property type="molecule type" value="Genomic_DNA"/>
</dbReference>
<name>A0A9X0MJI6_BACCE</name>
<evidence type="ECO:0000313" key="1">
    <source>
        <dbReference type="EMBL" id="KXY50954.1"/>
    </source>
</evidence>
<dbReference type="RefSeq" id="WP_061662279.1">
    <property type="nucleotide sequence ID" value="NZ_LOMO01000001.1"/>
</dbReference>
<accession>A0A9X0MJI6</accession>
<organism evidence="1 3">
    <name type="scientific">Bacillus cereus</name>
    <dbReference type="NCBI Taxonomy" id="1396"/>
    <lineage>
        <taxon>Bacteria</taxon>
        <taxon>Bacillati</taxon>
        <taxon>Bacillota</taxon>
        <taxon>Bacilli</taxon>
        <taxon>Bacillales</taxon>
        <taxon>Bacillaceae</taxon>
        <taxon>Bacillus</taxon>
        <taxon>Bacillus cereus group</taxon>
    </lineage>
</organism>
<dbReference type="AlphaFoldDB" id="A0A9X0MJI6"/>
<reference evidence="2 4" key="2">
    <citation type="submission" date="2017-09" db="EMBL/GenBank/DDBJ databases">
        <title>Large-scale bioinformatics analysis of Bacillus genomes uncovers conserved roles of natural products in bacterial physiology.</title>
        <authorList>
            <consortium name="Agbiome Team Llc"/>
            <person name="Bleich R.M."/>
            <person name="Kirk G.J."/>
            <person name="Santa Maria K.C."/>
            <person name="Allen S.E."/>
            <person name="Farag S."/>
            <person name="Shank E.A."/>
            <person name="Bowers A."/>
        </authorList>
    </citation>
    <scope>NUCLEOTIDE SEQUENCE [LARGE SCALE GENOMIC DNA]</scope>
    <source>
        <strain evidence="2 4">AFS020204</strain>
    </source>
</reference>
<dbReference type="Proteomes" id="UP000075476">
    <property type="component" value="Unassembled WGS sequence"/>
</dbReference>
<protein>
    <submittedName>
        <fullName evidence="1">Uncharacterized protein</fullName>
    </submittedName>
</protein>
<comment type="caution">
    <text evidence="1">The sequence shown here is derived from an EMBL/GenBank/DDBJ whole genome shotgun (WGS) entry which is preliminary data.</text>
</comment>
<evidence type="ECO:0000313" key="4">
    <source>
        <dbReference type="Proteomes" id="UP000220210"/>
    </source>
</evidence>
<evidence type="ECO:0000313" key="2">
    <source>
        <dbReference type="EMBL" id="PFF51993.1"/>
    </source>
</evidence>
<dbReference type="Proteomes" id="UP000220210">
    <property type="component" value="Unassembled WGS sequence"/>
</dbReference>
<evidence type="ECO:0000313" key="3">
    <source>
        <dbReference type="Proteomes" id="UP000075476"/>
    </source>
</evidence>
<reference evidence="1 3" key="1">
    <citation type="submission" date="2015-12" db="EMBL/GenBank/DDBJ databases">
        <title>Bacillus cereus Group isolate.</title>
        <authorList>
            <person name="Kovac J."/>
        </authorList>
    </citation>
    <scope>NUCLEOTIDE SEQUENCE [LARGE SCALE GENOMIC DNA]</scope>
    <source>
        <strain evidence="1 3">FSL K6-0073</strain>
    </source>
</reference>
<proteinExistence type="predicted"/>
<gene>
    <name evidence="1" type="ORF">AT268_30890</name>
    <name evidence="2" type="ORF">CN357_04705</name>
</gene>
<dbReference type="EMBL" id="NTSO01000002">
    <property type="protein sequence ID" value="PFF51993.1"/>
    <property type="molecule type" value="Genomic_DNA"/>
</dbReference>
<sequence length="131" mass="15110">MFRFLKSILGKKKVNVTNSGTDIPSSPIILTPKQWAEVLNISYEDDSILFKKINHREDSRITKSEFLSINSLYHRSYLAEEISDLLRDNESIKNVTYAGTRVYIVSKDPLLGTFYMDIKRVPESVEDGYDK</sequence>